<evidence type="ECO:0000313" key="2">
    <source>
        <dbReference type="Proteomes" id="UP000297948"/>
    </source>
</evidence>
<keyword evidence="2" id="KW-1185">Reference proteome</keyword>
<dbReference type="InterPro" id="IPR036375">
    <property type="entry name" value="Hemopexin-like_dom_sf"/>
</dbReference>
<sequence length="448" mass="49213">MGATGSARVDHAFSLKKAMVYDPGNKKNLVVEGLVALVQNGTAGLAKVVNGTPQWWVAGPQRGFPSVDFALSAYRNLGDFKSGFDTVFPDYDSKKGVCWVTRGDQVMRFDFANDRVDKEKKRITSMWSGVPEGFKNGFDAALPNGESTVWLFKGKKCVKLTKADTDAPQFGDPEDIADEWKLNGSSKVPLIESGIDAAIHIPGTTKGYLFRGDRYVTCDVKAATVTVGAALIRTYWHGVPYLYPVPDCSIAVGKGGSISAPRYLCYGKYCVPVKAGREGLSIPAVEKPKLIEQAIPALKGTHFASGIDHACTFRSDNDLCNHLFRGGKHAEFKSQANAIGKLGPVPGKSSDKILGITPTVNSYRWVYDRKPDAVIQFPWESGYLYEKPWEDAGRPLRSSLQLHYTTLVVSEARRVFDLTIDSRGNLKRMNGPSVFNWEVEWPEDAGRT</sequence>
<dbReference type="RefSeq" id="WP_135336795.1">
    <property type="nucleotide sequence ID" value="NZ_JBHLTX010000013.1"/>
</dbReference>
<gene>
    <name evidence="1" type="ORF">E4099_00145</name>
</gene>
<protein>
    <submittedName>
        <fullName evidence="1">Uncharacterized protein</fullName>
    </submittedName>
</protein>
<dbReference type="SMART" id="SM00120">
    <property type="entry name" value="HX"/>
    <property type="match status" value="3"/>
</dbReference>
<dbReference type="OrthoDB" id="5088636at2"/>
<proteinExistence type="predicted"/>
<evidence type="ECO:0000313" key="1">
    <source>
        <dbReference type="EMBL" id="TGB19599.1"/>
    </source>
</evidence>
<accession>A0A4Z0HG31</accession>
<dbReference type="InterPro" id="IPR018487">
    <property type="entry name" value="Hemopexin-like_repeat"/>
</dbReference>
<dbReference type="Gene3D" id="2.110.10.10">
    <property type="entry name" value="Hemopexin-like domain"/>
    <property type="match status" value="3"/>
</dbReference>
<comment type="caution">
    <text evidence="1">The sequence shown here is derived from an EMBL/GenBank/DDBJ whole genome shotgun (WGS) entry which is preliminary data.</text>
</comment>
<dbReference type="AlphaFoldDB" id="A0A4Z0HG31"/>
<dbReference type="SUPFAM" id="SSF50923">
    <property type="entry name" value="Hemopexin-like domain"/>
    <property type="match status" value="1"/>
</dbReference>
<organism evidence="1 2">
    <name type="scientific">Streptomyces palmae</name>
    <dbReference type="NCBI Taxonomy" id="1701085"/>
    <lineage>
        <taxon>Bacteria</taxon>
        <taxon>Bacillati</taxon>
        <taxon>Actinomycetota</taxon>
        <taxon>Actinomycetes</taxon>
        <taxon>Kitasatosporales</taxon>
        <taxon>Streptomycetaceae</taxon>
        <taxon>Streptomyces</taxon>
    </lineage>
</organism>
<reference evidence="1 2" key="1">
    <citation type="submission" date="2019-03" db="EMBL/GenBank/DDBJ databases">
        <authorList>
            <person name="Gonzalez-Pimentel J.L."/>
        </authorList>
    </citation>
    <scope>NUCLEOTIDE SEQUENCE [LARGE SCALE GENOMIC DNA]</scope>
    <source>
        <strain evidence="1 2">JCM 31289</strain>
    </source>
</reference>
<dbReference type="EMBL" id="SRID01000001">
    <property type="protein sequence ID" value="TGB19599.1"/>
    <property type="molecule type" value="Genomic_DNA"/>
</dbReference>
<dbReference type="Proteomes" id="UP000297948">
    <property type="component" value="Unassembled WGS sequence"/>
</dbReference>
<name>A0A4Z0HG31_9ACTN</name>